<dbReference type="SMART" id="SM00368">
    <property type="entry name" value="LRR_RI"/>
    <property type="match status" value="4"/>
</dbReference>
<reference evidence="2" key="1">
    <citation type="submission" date="2019-07" db="EMBL/GenBank/DDBJ databases">
        <title>Chitinimonas sp. nov., isolated from Ny-Alesund, arctica soil.</title>
        <authorList>
            <person name="Xu Q."/>
            <person name="Peng F."/>
        </authorList>
    </citation>
    <scope>NUCLEOTIDE SEQUENCE [LARGE SCALE GENOMIC DNA]</scope>
    <source>
        <strain evidence="2">R3-44</strain>
    </source>
</reference>
<protein>
    <recommendedName>
        <fullName evidence="3">Tetratricopeptide repeat protein</fullName>
    </recommendedName>
</protein>
<dbReference type="InterPro" id="IPR001611">
    <property type="entry name" value="Leu-rich_rpt"/>
</dbReference>
<organism evidence="1 2">
    <name type="scientific">Chitinimonas arctica</name>
    <dbReference type="NCBI Taxonomy" id="2594795"/>
    <lineage>
        <taxon>Bacteria</taxon>
        <taxon>Pseudomonadati</taxon>
        <taxon>Pseudomonadota</taxon>
        <taxon>Betaproteobacteria</taxon>
        <taxon>Neisseriales</taxon>
        <taxon>Chitinibacteraceae</taxon>
        <taxon>Chitinimonas</taxon>
    </lineage>
</organism>
<name>A0A516SL77_9NEIS</name>
<dbReference type="Gene3D" id="1.25.40.10">
    <property type="entry name" value="Tetratricopeptide repeat domain"/>
    <property type="match status" value="1"/>
</dbReference>
<dbReference type="KEGG" id="cari:FNU76_22570"/>
<dbReference type="EMBL" id="CP041730">
    <property type="protein sequence ID" value="QDQ28912.1"/>
    <property type="molecule type" value="Genomic_DNA"/>
</dbReference>
<dbReference type="Gene3D" id="3.80.10.10">
    <property type="entry name" value="Ribonuclease Inhibitor"/>
    <property type="match status" value="2"/>
</dbReference>
<keyword evidence="2" id="KW-1185">Reference proteome</keyword>
<dbReference type="Pfam" id="PF13516">
    <property type="entry name" value="LRR_6"/>
    <property type="match status" value="3"/>
</dbReference>
<dbReference type="PANTHER" id="PTHR24114:SF2">
    <property type="entry name" value="F-BOX DOMAIN-CONTAINING PROTEIN-RELATED"/>
    <property type="match status" value="1"/>
</dbReference>
<sequence>MFAEPDGRHPAAISDFGGHIMENINPVRGSDFSTTPNEPPADDSVPTHCEVLLENLMNNDPGLVGLHLSGPQFTDAMVQDLAAVLVLNNQLTSLKLADNVISPATTEALFYMLIANVTLKELCLLNNQLDIIGTYNICTGAAANLSLQSLELSNNRLGLAGATQIGVLLQRENVRLRELSLNECQLDFPATRFLAKGLAVNTSLVKLELRANSIDDNGAEELADVLHYNSTLTALDLSDNPIGDRGRSVLLGAVQKNRHLCYLALSETPAPNASQRRTMAAMAAALESNQLLAQAGAVEDEASGDETRTRQFYEDACQQFARGNFERARNLFNAATMNGEEQAMRSLGGWKYASFGTMATQSQRVIDSAKVRLDGGMALVAQGDLMQAQEAFVTALVLCPDLGSAWEGLGVVHLGIPPSARKLPAAPLVPAITRHCACNLV</sequence>
<dbReference type="Proteomes" id="UP000317550">
    <property type="component" value="Chromosome"/>
</dbReference>
<dbReference type="SUPFAM" id="SSF52047">
    <property type="entry name" value="RNI-like"/>
    <property type="match status" value="1"/>
</dbReference>
<dbReference type="PANTHER" id="PTHR24114">
    <property type="entry name" value="LEUCINE RICH REPEAT FAMILY PROTEIN"/>
    <property type="match status" value="1"/>
</dbReference>
<dbReference type="SUPFAM" id="SSF48452">
    <property type="entry name" value="TPR-like"/>
    <property type="match status" value="1"/>
</dbReference>
<proteinExistence type="predicted"/>
<dbReference type="InterPro" id="IPR052394">
    <property type="entry name" value="LRR-containing"/>
</dbReference>
<evidence type="ECO:0000313" key="2">
    <source>
        <dbReference type="Proteomes" id="UP000317550"/>
    </source>
</evidence>
<dbReference type="OrthoDB" id="5653788at2"/>
<evidence type="ECO:0000313" key="1">
    <source>
        <dbReference type="EMBL" id="QDQ28912.1"/>
    </source>
</evidence>
<dbReference type="AlphaFoldDB" id="A0A516SL77"/>
<dbReference type="InterPro" id="IPR032675">
    <property type="entry name" value="LRR_dom_sf"/>
</dbReference>
<accession>A0A516SL77</accession>
<gene>
    <name evidence="1" type="ORF">FNU76_22570</name>
</gene>
<evidence type="ECO:0008006" key="3">
    <source>
        <dbReference type="Google" id="ProtNLM"/>
    </source>
</evidence>
<dbReference type="InterPro" id="IPR011990">
    <property type="entry name" value="TPR-like_helical_dom_sf"/>
</dbReference>